<dbReference type="AlphaFoldDB" id="A0A9P0U3A5"/>
<organism evidence="1 2">
    <name type="scientific">Pieris brassicae</name>
    <name type="common">White butterfly</name>
    <name type="synonym">Large white butterfly</name>
    <dbReference type="NCBI Taxonomy" id="7116"/>
    <lineage>
        <taxon>Eukaryota</taxon>
        <taxon>Metazoa</taxon>
        <taxon>Ecdysozoa</taxon>
        <taxon>Arthropoda</taxon>
        <taxon>Hexapoda</taxon>
        <taxon>Insecta</taxon>
        <taxon>Pterygota</taxon>
        <taxon>Neoptera</taxon>
        <taxon>Endopterygota</taxon>
        <taxon>Lepidoptera</taxon>
        <taxon>Glossata</taxon>
        <taxon>Ditrysia</taxon>
        <taxon>Papilionoidea</taxon>
        <taxon>Pieridae</taxon>
        <taxon>Pierinae</taxon>
        <taxon>Pieris</taxon>
    </lineage>
</organism>
<dbReference type="EMBL" id="CALOZG010000087">
    <property type="protein sequence ID" value="CAH4038536.1"/>
    <property type="molecule type" value="Genomic_DNA"/>
</dbReference>
<sequence>MRLSSTSYDYPNNYYNHSVSPLFTVLRFVFVSYYHIRWNNNFNIFYIYTFRCPENERRQRMVFLNLEQKEQKTFLFLYSSLDSVKNGSINLFTI</sequence>
<comment type="caution">
    <text evidence="1">The sequence shown here is derived from an EMBL/GenBank/DDBJ whole genome shotgun (WGS) entry which is preliminary data.</text>
</comment>
<keyword evidence="2" id="KW-1185">Reference proteome</keyword>
<evidence type="ECO:0000313" key="2">
    <source>
        <dbReference type="Proteomes" id="UP001152562"/>
    </source>
</evidence>
<protein>
    <submittedName>
        <fullName evidence="1">Uncharacterized protein</fullName>
    </submittedName>
</protein>
<evidence type="ECO:0000313" key="1">
    <source>
        <dbReference type="EMBL" id="CAH4038536.1"/>
    </source>
</evidence>
<reference evidence="1" key="1">
    <citation type="submission" date="2022-05" db="EMBL/GenBank/DDBJ databases">
        <authorList>
            <person name="Okamura Y."/>
        </authorList>
    </citation>
    <scope>NUCLEOTIDE SEQUENCE</scope>
</reference>
<gene>
    <name evidence="1" type="ORF">PIBRA_LOCUS14085</name>
</gene>
<name>A0A9P0U3A5_PIEBR</name>
<proteinExistence type="predicted"/>
<dbReference type="Proteomes" id="UP001152562">
    <property type="component" value="Unassembled WGS sequence"/>
</dbReference>
<accession>A0A9P0U3A5</accession>